<organism evidence="2 3">
    <name type="scientific">Nocardia goodfellowii</name>
    <dbReference type="NCBI Taxonomy" id="882446"/>
    <lineage>
        <taxon>Bacteria</taxon>
        <taxon>Bacillati</taxon>
        <taxon>Actinomycetota</taxon>
        <taxon>Actinomycetes</taxon>
        <taxon>Mycobacteriales</taxon>
        <taxon>Nocardiaceae</taxon>
        <taxon>Nocardia</taxon>
    </lineage>
</organism>
<gene>
    <name evidence="2" type="ORF">BJ987_006506</name>
</gene>
<keyword evidence="1" id="KW-0472">Membrane</keyword>
<dbReference type="RefSeq" id="WP_209896833.1">
    <property type="nucleotide sequence ID" value="NZ_JAGGMR010000001.1"/>
</dbReference>
<sequence length="71" mass="7364">MVSVIVVAGLVYHLLSCMAGMDPDEAAVRLMWIAVPLVALVMPGTWLGGLARSLCSIASDVLARLGGGDPR</sequence>
<evidence type="ECO:0000256" key="1">
    <source>
        <dbReference type="SAM" id="Phobius"/>
    </source>
</evidence>
<accession>A0ABS4QPH9</accession>
<proteinExistence type="predicted"/>
<evidence type="ECO:0000313" key="2">
    <source>
        <dbReference type="EMBL" id="MBP2193605.1"/>
    </source>
</evidence>
<dbReference type="EMBL" id="JAGGMR010000001">
    <property type="protein sequence ID" value="MBP2193605.1"/>
    <property type="molecule type" value="Genomic_DNA"/>
</dbReference>
<keyword evidence="3" id="KW-1185">Reference proteome</keyword>
<comment type="caution">
    <text evidence="2">The sequence shown here is derived from an EMBL/GenBank/DDBJ whole genome shotgun (WGS) entry which is preliminary data.</text>
</comment>
<reference evidence="2 3" key="1">
    <citation type="submission" date="2021-03" db="EMBL/GenBank/DDBJ databases">
        <title>Sequencing the genomes of 1000 actinobacteria strains.</title>
        <authorList>
            <person name="Klenk H.-P."/>
        </authorList>
    </citation>
    <scope>NUCLEOTIDE SEQUENCE [LARGE SCALE GENOMIC DNA]</scope>
    <source>
        <strain evidence="2 3">DSM 45516</strain>
    </source>
</reference>
<keyword evidence="1" id="KW-1133">Transmembrane helix</keyword>
<dbReference type="Proteomes" id="UP001519325">
    <property type="component" value="Unassembled WGS sequence"/>
</dbReference>
<name>A0ABS4QPH9_9NOCA</name>
<evidence type="ECO:0000313" key="3">
    <source>
        <dbReference type="Proteomes" id="UP001519325"/>
    </source>
</evidence>
<protein>
    <submittedName>
        <fullName evidence="2">Uncharacterized protein</fullName>
    </submittedName>
</protein>
<keyword evidence="1" id="KW-0812">Transmembrane</keyword>
<feature type="transmembrane region" description="Helical" evidence="1">
    <location>
        <begin position="29"/>
        <end position="49"/>
    </location>
</feature>